<dbReference type="AlphaFoldDB" id="A0A392R8A7"/>
<dbReference type="Proteomes" id="UP000265520">
    <property type="component" value="Unassembled WGS sequence"/>
</dbReference>
<reference evidence="2 3" key="1">
    <citation type="journal article" date="2018" name="Front. Plant Sci.">
        <title>Red Clover (Trifolium pratense) and Zigzag Clover (T. medium) - A Picture of Genomic Similarities and Differences.</title>
        <authorList>
            <person name="Dluhosova J."/>
            <person name="Istvanek J."/>
            <person name="Nedelnik J."/>
            <person name="Repkova J."/>
        </authorList>
    </citation>
    <scope>NUCLEOTIDE SEQUENCE [LARGE SCALE GENOMIC DNA]</scope>
    <source>
        <strain evidence="3">cv. 10/8</strain>
        <tissue evidence="2">Leaf</tissue>
    </source>
</reference>
<dbReference type="EMBL" id="LXQA010194643">
    <property type="protein sequence ID" value="MCI32332.1"/>
    <property type="molecule type" value="Genomic_DNA"/>
</dbReference>
<evidence type="ECO:0000256" key="1">
    <source>
        <dbReference type="SAM" id="MobiDB-lite"/>
    </source>
</evidence>
<sequence length="60" mass="7110">MGNIYTFWKQVNKEQKEAKQRYIHMFYNFLFKNLVKNVPIPSDEPPKPVGKQPSLKQQGT</sequence>
<proteinExistence type="predicted"/>
<organism evidence="2 3">
    <name type="scientific">Trifolium medium</name>
    <dbReference type="NCBI Taxonomy" id="97028"/>
    <lineage>
        <taxon>Eukaryota</taxon>
        <taxon>Viridiplantae</taxon>
        <taxon>Streptophyta</taxon>
        <taxon>Embryophyta</taxon>
        <taxon>Tracheophyta</taxon>
        <taxon>Spermatophyta</taxon>
        <taxon>Magnoliopsida</taxon>
        <taxon>eudicotyledons</taxon>
        <taxon>Gunneridae</taxon>
        <taxon>Pentapetalae</taxon>
        <taxon>rosids</taxon>
        <taxon>fabids</taxon>
        <taxon>Fabales</taxon>
        <taxon>Fabaceae</taxon>
        <taxon>Papilionoideae</taxon>
        <taxon>50 kb inversion clade</taxon>
        <taxon>NPAAA clade</taxon>
        <taxon>Hologalegina</taxon>
        <taxon>IRL clade</taxon>
        <taxon>Trifolieae</taxon>
        <taxon>Trifolium</taxon>
    </lineage>
</organism>
<comment type="caution">
    <text evidence="2">The sequence shown here is derived from an EMBL/GenBank/DDBJ whole genome shotgun (WGS) entry which is preliminary data.</text>
</comment>
<evidence type="ECO:0000313" key="2">
    <source>
        <dbReference type="EMBL" id="MCI32332.1"/>
    </source>
</evidence>
<accession>A0A392R8A7</accession>
<name>A0A392R8A7_9FABA</name>
<feature type="region of interest" description="Disordered" evidence="1">
    <location>
        <begin position="39"/>
        <end position="60"/>
    </location>
</feature>
<keyword evidence="3" id="KW-1185">Reference proteome</keyword>
<feature type="non-terminal residue" evidence="2">
    <location>
        <position position="60"/>
    </location>
</feature>
<dbReference type="Gene3D" id="3.40.50.2000">
    <property type="entry name" value="Glycogen Phosphorylase B"/>
    <property type="match status" value="1"/>
</dbReference>
<evidence type="ECO:0000313" key="3">
    <source>
        <dbReference type="Proteomes" id="UP000265520"/>
    </source>
</evidence>
<protein>
    <submittedName>
        <fullName evidence="2">Sucrose synthase 5-like</fullName>
    </submittedName>
</protein>